<dbReference type="AlphaFoldDB" id="A0A5K3G6X8"/>
<evidence type="ECO:0000313" key="2">
    <source>
        <dbReference type="WBParaSite" id="MCU_014177-RA"/>
    </source>
</evidence>
<sequence>MTDAFRRLSAFMRFLPSAHVRTRVESGVVQEETVVSSVDCLRVLFCYRLAALLLLAVFALAINRVSLWCGVGSRYTRSASPLANSTLTGWKSRISLFVHLPQVAN</sequence>
<accession>A0A5K3G6X8</accession>
<keyword evidence="1" id="KW-1133">Transmembrane helix</keyword>
<proteinExistence type="predicted"/>
<name>A0A5K3G6X8_MESCO</name>
<organism evidence="2">
    <name type="scientific">Mesocestoides corti</name>
    <name type="common">Flatworm</name>
    <dbReference type="NCBI Taxonomy" id="53468"/>
    <lineage>
        <taxon>Eukaryota</taxon>
        <taxon>Metazoa</taxon>
        <taxon>Spiralia</taxon>
        <taxon>Lophotrochozoa</taxon>
        <taxon>Platyhelminthes</taxon>
        <taxon>Cestoda</taxon>
        <taxon>Eucestoda</taxon>
        <taxon>Cyclophyllidea</taxon>
        <taxon>Mesocestoididae</taxon>
        <taxon>Mesocestoides</taxon>
    </lineage>
</organism>
<reference evidence="2" key="1">
    <citation type="submission" date="2019-11" db="UniProtKB">
        <authorList>
            <consortium name="WormBaseParasite"/>
        </authorList>
    </citation>
    <scope>IDENTIFICATION</scope>
</reference>
<keyword evidence="1" id="KW-0472">Membrane</keyword>
<dbReference type="WBParaSite" id="MCU_014177-RA">
    <property type="protein sequence ID" value="MCU_014177-RA"/>
    <property type="gene ID" value="MCU_014177"/>
</dbReference>
<keyword evidence="1" id="KW-0812">Transmembrane</keyword>
<evidence type="ECO:0000256" key="1">
    <source>
        <dbReference type="SAM" id="Phobius"/>
    </source>
</evidence>
<protein>
    <submittedName>
        <fullName evidence="2">Secreted protein</fullName>
    </submittedName>
</protein>
<feature type="transmembrane region" description="Helical" evidence="1">
    <location>
        <begin position="49"/>
        <end position="71"/>
    </location>
</feature>